<protein>
    <submittedName>
        <fullName evidence="1">Uncharacterized protein</fullName>
    </submittedName>
</protein>
<evidence type="ECO:0000313" key="2">
    <source>
        <dbReference type="Proteomes" id="UP000008783"/>
    </source>
</evidence>
<dbReference type="GeneID" id="10530877"/>
<gene>
    <name evidence="1" type="ORF">PGTG_05012</name>
</gene>
<dbReference type="InParanoid" id="E3K3J9"/>
<accession>E3K3J9</accession>
<reference evidence="2" key="2">
    <citation type="journal article" date="2011" name="Proc. Natl. Acad. Sci. U.S.A.">
        <title>Obligate biotrophy features unraveled by the genomic analysis of rust fungi.</title>
        <authorList>
            <person name="Duplessis S."/>
            <person name="Cuomo C.A."/>
            <person name="Lin Y.-C."/>
            <person name="Aerts A."/>
            <person name="Tisserant E."/>
            <person name="Veneault-Fourrey C."/>
            <person name="Joly D.L."/>
            <person name="Hacquard S."/>
            <person name="Amselem J."/>
            <person name="Cantarel B.L."/>
            <person name="Chiu R."/>
            <person name="Coutinho P.M."/>
            <person name="Feau N."/>
            <person name="Field M."/>
            <person name="Frey P."/>
            <person name="Gelhaye E."/>
            <person name="Goldberg J."/>
            <person name="Grabherr M.G."/>
            <person name="Kodira C.D."/>
            <person name="Kohler A."/>
            <person name="Kuees U."/>
            <person name="Lindquist E.A."/>
            <person name="Lucas S.M."/>
            <person name="Mago R."/>
            <person name="Mauceli E."/>
            <person name="Morin E."/>
            <person name="Murat C."/>
            <person name="Pangilinan J.L."/>
            <person name="Park R."/>
            <person name="Pearson M."/>
            <person name="Quesneville H."/>
            <person name="Rouhier N."/>
            <person name="Sakthikumar S."/>
            <person name="Salamov A.A."/>
            <person name="Schmutz J."/>
            <person name="Selles B."/>
            <person name="Shapiro H."/>
            <person name="Tanguay P."/>
            <person name="Tuskan G.A."/>
            <person name="Henrissat B."/>
            <person name="Van de Peer Y."/>
            <person name="Rouze P."/>
            <person name="Ellis J.G."/>
            <person name="Dodds P.N."/>
            <person name="Schein J.E."/>
            <person name="Zhong S."/>
            <person name="Hamelin R.C."/>
            <person name="Grigoriev I.V."/>
            <person name="Szabo L.J."/>
            <person name="Martin F."/>
        </authorList>
    </citation>
    <scope>NUCLEOTIDE SEQUENCE [LARGE SCALE GENOMIC DNA]</scope>
    <source>
        <strain evidence="2">CRL 75-36-700-3 / race SCCL</strain>
    </source>
</reference>
<dbReference type="RefSeq" id="XP_003323475.2">
    <property type="nucleotide sequence ID" value="XM_003323427.2"/>
</dbReference>
<name>E3K3J9_PUCGT</name>
<dbReference type="KEGG" id="pgr:PGTG_05012"/>
<evidence type="ECO:0000313" key="1">
    <source>
        <dbReference type="EMBL" id="EFP79056.2"/>
    </source>
</evidence>
<dbReference type="EMBL" id="DS178271">
    <property type="protein sequence ID" value="EFP79056.2"/>
    <property type="molecule type" value="Genomic_DNA"/>
</dbReference>
<proteinExistence type="predicted"/>
<organism evidence="1 2">
    <name type="scientific">Puccinia graminis f. sp. tritici (strain CRL 75-36-700-3 / race SCCL)</name>
    <name type="common">Black stem rust fungus</name>
    <dbReference type="NCBI Taxonomy" id="418459"/>
    <lineage>
        <taxon>Eukaryota</taxon>
        <taxon>Fungi</taxon>
        <taxon>Dikarya</taxon>
        <taxon>Basidiomycota</taxon>
        <taxon>Pucciniomycotina</taxon>
        <taxon>Pucciniomycetes</taxon>
        <taxon>Pucciniales</taxon>
        <taxon>Pucciniaceae</taxon>
        <taxon>Puccinia</taxon>
    </lineage>
</organism>
<keyword evidence="2" id="KW-1185">Reference proteome</keyword>
<dbReference type="HOGENOM" id="CLU_2224494_0_0_1"/>
<reference key="1">
    <citation type="submission" date="2007-01" db="EMBL/GenBank/DDBJ databases">
        <title>The Genome Sequence of Puccinia graminis f. sp. tritici Strain CRL 75-36-700-3.</title>
        <authorList>
            <consortium name="The Broad Institute Genome Sequencing Platform"/>
            <person name="Birren B."/>
            <person name="Lander E."/>
            <person name="Galagan J."/>
            <person name="Nusbaum C."/>
            <person name="Devon K."/>
            <person name="Cuomo C."/>
            <person name="Jaffe D."/>
            <person name="Butler J."/>
            <person name="Alvarez P."/>
            <person name="Gnerre S."/>
            <person name="Grabherr M."/>
            <person name="Mauceli E."/>
            <person name="Brockman W."/>
            <person name="Young S."/>
            <person name="LaButti K."/>
            <person name="Sykes S."/>
            <person name="DeCaprio D."/>
            <person name="Crawford M."/>
            <person name="Koehrsen M."/>
            <person name="Engels R."/>
            <person name="Montgomery P."/>
            <person name="Pearson M."/>
            <person name="Howarth C."/>
            <person name="Larson L."/>
            <person name="White J."/>
            <person name="Zeng Q."/>
            <person name="Kodira C."/>
            <person name="Yandava C."/>
            <person name="Alvarado L."/>
            <person name="O'Leary S."/>
            <person name="Szabo L."/>
            <person name="Dean R."/>
            <person name="Schein J."/>
        </authorList>
    </citation>
    <scope>NUCLEOTIDE SEQUENCE</scope>
    <source>
        <strain>CRL 75-36-700-3</strain>
    </source>
</reference>
<dbReference type="VEuPathDB" id="FungiDB:PGTG_05012"/>
<sequence length="106" mass="11427">MAKQDSTPEENTGVALRDPAKLGRLRGKAIGAGPGALNSKPVCVYVGLGHYPKVPCGANYVTAKGTEQHDLDKLFSRGVGVLSRRTVNEPKVYKLNPNKEKPNFHT</sequence>
<dbReference type="AlphaFoldDB" id="E3K3J9"/>
<dbReference type="Proteomes" id="UP000008783">
    <property type="component" value="Unassembled WGS sequence"/>
</dbReference>